<dbReference type="Proteomes" id="UP001371224">
    <property type="component" value="Unassembled WGS sequence"/>
</dbReference>
<organism evidence="1 2">
    <name type="scientific">Microbacterium bandirmense</name>
    <dbReference type="NCBI Taxonomy" id="3122050"/>
    <lineage>
        <taxon>Bacteria</taxon>
        <taxon>Bacillati</taxon>
        <taxon>Actinomycetota</taxon>
        <taxon>Actinomycetes</taxon>
        <taxon>Micrococcales</taxon>
        <taxon>Microbacteriaceae</taxon>
        <taxon>Microbacterium</taxon>
    </lineage>
</organism>
<evidence type="ECO:0000313" key="1">
    <source>
        <dbReference type="EMBL" id="MEJ1089340.1"/>
    </source>
</evidence>
<comment type="caution">
    <text evidence="1">The sequence shown here is derived from an EMBL/GenBank/DDBJ whole genome shotgun (WGS) entry which is preliminary data.</text>
</comment>
<protein>
    <submittedName>
        <fullName evidence="1">Uncharacterized protein</fullName>
    </submittedName>
</protein>
<accession>A0ABU8LE91</accession>
<reference evidence="1 2" key="1">
    <citation type="submission" date="2024-02" db="EMBL/GenBank/DDBJ databases">
        <authorList>
            <person name="Saticioglu I.B."/>
        </authorList>
    </citation>
    <scope>NUCLEOTIDE SEQUENCE [LARGE SCALE GENOMIC DNA]</scope>
    <source>
        <strain evidence="1 2">Mu-80</strain>
    </source>
</reference>
<proteinExistence type="predicted"/>
<keyword evidence="2" id="KW-1185">Reference proteome</keyword>
<dbReference type="RefSeq" id="WP_337332984.1">
    <property type="nucleotide sequence ID" value="NZ_JBBDGM010000012.1"/>
</dbReference>
<sequence length="151" mass="16271">MNDFTQSKLDYYVQLDVAAESTQCTAPDAPSFALTATLANTVTPEMAPDLPRSIAPARYFEKGRIATNLVFYGPVGSKSATVTVDGKAQDRTSLPHRGRPAVMVPVYNDPGQQHTVTVQFHGPAGEYGPLEVRHTPMVREVPVALSAPNCD</sequence>
<evidence type="ECO:0000313" key="2">
    <source>
        <dbReference type="Proteomes" id="UP001371224"/>
    </source>
</evidence>
<name>A0ABU8LE91_9MICO</name>
<gene>
    <name evidence="1" type="ORF">WDU99_13545</name>
</gene>
<dbReference type="EMBL" id="JBBDGM010000012">
    <property type="protein sequence ID" value="MEJ1089340.1"/>
    <property type="molecule type" value="Genomic_DNA"/>
</dbReference>